<keyword evidence="3" id="KW-1185">Reference proteome</keyword>
<dbReference type="Pfam" id="PF01882">
    <property type="entry name" value="DUF58"/>
    <property type="match status" value="1"/>
</dbReference>
<evidence type="ECO:0000313" key="2">
    <source>
        <dbReference type="EMBL" id="RFC63520.1"/>
    </source>
</evidence>
<dbReference type="EMBL" id="QURL01000004">
    <property type="protein sequence ID" value="RFC63520.1"/>
    <property type="molecule type" value="Genomic_DNA"/>
</dbReference>
<dbReference type="Gene3D" id="3.40.50.410">
    <property type="entry name" value="von Willebrand factor, type A domain"/>
    <property type="match status" value="1"/>
</dbReference>
<dbReference type="PANTHER" id="PTHR33608">
    <property type="entry name" value="BLL2464 PROTEIN"/>
    <property type="match status" value="1"/>
</dbReference>
<name>A0A371X2R5_9HYPH</name>
<evidence type="ECO:0000259" key="1">
    <source>
        <dbReference type="Pfam" id="PF01882"/>
    </source>
</evidence>
<dbReference type="OrthoDB" id="7779014at2"/>
<feature type="domain" description="DUF58" evidence="1">
    <location>
        <begin position="56"/>
        <end position="239"/>
    </location>
</feature>
<dbReference type="SUPFAM" id="SSF53300">
    <property type="entry name" value="vWA-like"/>
    <property type="match status" value="1"/>
</dbReference>
<dbReference type="PANTHER" id="PTHR33608:SF6">
    <property type="entry name" value="BLL2464 PROTEIN"/>
    <property type="match status" value="1"/>
</dbReference>
<organism evidence="2 3">
    <name type="scientific">Fulvimarina endophytica</name>
    <dbReference type="NCBI Taxonomy" id="2293836"/>
    <lineage>
        <taxon>Bacteria</taxon>
        <taxon>Pseudomonadati</taxon>
        <taxon>Pseudomonadota</taxon>
        <taxon>Alphaproteobacteria</taxon>
        <taxon>Hyphomicrobiales</taxon>
        <taxon>Aurantimonadaceae</taxon>
        <taxon>Fulvimarina</taxon>
    </lineage>
</organism>
<sequence length="300" mass="31883">MTYAARPAIPTELDLEAFSHLVYAMRHRVSSPRPGNHASRSPGPFGRFQGLSLLAGDNDARRIDLKASITDPFEEIRIRRFAQPSNGTVWILVDLSGSMGFEGTVSRHAVAVALAAGLAEAVRRAGDKVGIVAACGDAAPVFELQPTRRASAPLEVATSLAAVQPSGAGLEGLAKCAASLPASPSLVFVVSDFAAPLGEIGTLLDALALHDVRPLVVADPDAEMPNRRFGLVHLDDLEGAGRGLIFLRPLLLATWRRERTARRQALFRLFVQTGCQPLQVTGQIDLRSLSEDLLSGTVAA</sequence>
<dbReference type="AlphaFoldDB" id="A0A371X2R5"/>
<gene>
    <name evidence="2" type="ORF">DYI37_10905</name>
</gene>
<accession>A0A371X2R5</accession>
<comment type="caution">
    <text evidence="2">The sequence shown here is derived from an EMBL/GenBank/DDBJ whole genome shotgun (WGS) entry which is preliminary data.</text>
</comment>
<dbReference type="InterPro" id="IPR036465">
    <property type="entry name" value="vWFA_dom_sf"/>
</dbReference>
<reference evidence="2 3" key="1">
    <citation type="submission" date="2018-08" db="EMBL/GenBank/DDBJ databases">
        <title>Fulvimarina sp. 85, whole genome shotgun sequence.</title>
        <authorList>
            <person name="Tuo L."/>
        </authorList>
    </citation>
    <scope>NUCLEOTIDE SEQUENCE [LARGE SCALE GENOMIC DNA]</scope>
    <source>
        <strain evidence="2 3">85</strain>
    </source>
</reference>
<dbReference type="Proteomes" id="UP000264310">
    <property type="component" value="Unassembled WGS sequence"/>
</dbReference>
<proteinExistence type="predicted"/>
<dbReference type="InterPro" id="IPR002881">
    <property type="entry name" value="DUF58"/>
</dbReference>
<dbReference type="RefSeq" id="WP_116683251.1">
    <property type="nucleotide sequence ID" value="NZ_QURL01000004.1"/>
</dbReference>
<evidence type="ECO:0000313" key="3">
    <source>
        <dbReference type="Proteomes" id="UP000264310"/>
    </source>
</evidence>
<protein>
    <submittedName>
        <fullName evidence="2">DUF58 domain-containing protein</fullName>
    </submittedName>
</protein>